<dbReference type="PANTHER" id="PTHR45947:SF3">
    <property type="entry name" value="SULFOQUINOVOSYL TRANSFERASE SQD2"/>
    <property type="match status" value="1"/>
</dbReference>
<dbReference type="Pfam" id="PF00534">
    <property type="entry name" value="Glycos_transf_1"/>
    <property type="match status" value="1"/>
</dbReference>
<dbReference type="PANTHER" id="PTHR45947">
    <property type="entry name" value="SULFOQUINOVOSYL TRANSFERASE SQD2"/>
    <property type="match status" value="1"/>
</dbReference>
<dbReference type="SUPFAM" id="SSF53756">
    <property type="entry name" value="UDP-Glycosyltransferase/glycogen phosphorylase"/>
    <property type="match status" value="1"/>
</dbReference>
<keyword evidence="1 3" id="KW-0808">Transferase</keyword>
<dbReference type="Gene3D" id="3.40.50.2000">
    <property type="entry name" value="Glycogen Phosphorylase B"/>
    <property type="match status" value="1"/>
</dbReference>
<accession>A0A6J4N576</accession>
<proteinExistence type="predicted"/>
<name>A0A6J4N576_9ACTN</name>
<evidence type="ECO:0000256" key="1">
    <source>
        <dbReference type="ARBA" id="ARBA00022679"/>
    </source>
</evidence>
<protein>
    <submittedName>
        <fullName evidence="3">Glycosyltransferase</fullName>
    </submittedName>
</protein>
<sequence length="111" mass="12040">MGPERRADLLGSAHALLHPIAFAEPFGLSVVESMVTGTPVIAYPRGSMPEVIDDGVTGFLADGVHAAVQAVARVGDLDRRRVRQVAECRYSAARMVDDYVEIYASLLQRDQ</sequence>
<evidence type="ECO:0000259" key="2">
    <source>
        <dbReference type="Pfam" id="PF00534"/>
    </source>
</evidence>
<dbReference type="InterPro" id="IPR050194">
    <property type="entry name" value="Glycosyltransferase_grp1"/>
</dbReference>
<dbReference type="EMBL" id="CADCUO010000032">
    <property type="protein sequence ID" value="CAA9375174.1"/>
    <property type="molecule type" value="Genomic_DNA"/>
</dbReference>
<organism evidence="3">
    <name type="scientific">uncultured Propionibacteriaceae bacterium</name>
    <dbReference type="NCBI Taxonomy" id="257457"/>
    <lineage>
        <taxon>Bacteria</taxon>
        <taxon>Bacillati</taxon>
        <taxon>Actinomycetota</taxon>
        <taxon>Actinomycetes</taxon>
        <taxon>Propionibacteriales</taxon>
        <taxon>Propionibacteriaceae</taxon>
        <taxon>environmental samples</taxon>
    </lineage>
</organism>
<dbReference type="AlphaFoldDB" id="A0A6J4N576"/>
<evidence type="ECO:0000313" key="3">
    <source>
        <dbReference type="EMBL" id="CAA9375174.1"/>
    </source>
</evidence>
<reference evidence="3" key="1">
    <citation type="submission" date="2020-02" db="EMBL/GenBank/DDBJ databases">
        <authorList>
            <person name="Meier V. D."/>
        </authorList>
    </citation>
    <scope>NUCLEOTIDE SEQUENCE</scope>
    <source>
        <strain evidence="3">AVDCRST_MAG75</strain>
    </source>
</reference>
<dbReference type="GO" id="GO:0016757">
    <property type="term" value="F:glycosyltransferase activity"/>
    <property type="evidence" value="ECO:0007669"/>
    <property type="project" value="InterPro"/>
</dbReference>
<feature type="domain" description="Glycosyl transferase family 1" evidence="2">
    <location>
        <begin position="7"/>
        <end position="74"/>
    </location>
</feature>
<dbReference type="InterPro" id="IPR001296">
    <property type="entry name" value="Glyco_trans_1"/>
</dbReference>
<gene>
    <name evidence="3" type="ORF">AVDCRST_MAG75-463</name>
</gene>